<proteinExistence type="predicted"/>
<dbReference type="Proteomes" id="UP000011885">
    <property type="component" value="Unassembled WGS sequence"/>
</dbReference>
<protein>
    <submittedName>
        <fullName evidence="2">ATP-binding protein</fullName>
    </submittedName>
</protein>
<feature type="region of interest" description="Disordered" evidence="1">
    <location>
        <begin position="39"/>
        <end position="63"/>
    </location>
</feature>
<dbReference type="GO" id="GO:0005524">
    <property type="term" value="F:ATP binding"/>
    <property type="evidence" value="ECO:0007669"/>
    <property type="project" value="UniProtKB-KW"/>
</dbReference>
<sequence>MQSQTITCPQGHQLRASKRVFGKTLPCPVCKQLLTVPLFPPPPETDPVAADASAPEEKKDSLSDTGVMRILGDYVARDEEHARDKSVDEKARTVRSCPVCDSSLSEAVTICKNCKCYVGPTPDFFKQFAR</sequence>
<dbReference type="AlphaFoldDB" id="M5U8T3"/>
<keyword evidence="2" id="KW-0547">Nucleotide-binding</keyword>
<dbReference type="PATRIC" id="fig|1263870.3.peg.955"/>
<reference evidence="2 3" key="1">
    <citation type="journal article" date="2013" name="Mar. Genomics">
        <title>Expression of sulfatases in Rhodopirellula baltica and the diversity of sulfatases in the genus Rhodopirellula.</title>
        <authorList>
            <person name="Wegner C.E."/>
            <person name="Richter-Heitmann T."/>
            <person name="Klindworth A."/>
            <person name="Klockow C."/>
            <person name="Richter M."/>
            <person name="Achstetter T."/>
            <person name="Glockner F.O."/>
            <person name="Harder J."/>
        </authorList>
    </citation>
    <scope>NUCLEOTIDE SEQUENCE [LARGE SCALE GENOMIC DNA]</scope>
    <source>
        <strain evidence="2 3">SM41</strain>
    </source>
</reference>
<dbReference type="EMBL" id="ANOH01000074">
    <property type="protein sequence ID" value="EMI57684.1"/>
    <property type="molecule type" value="Genomic_DNA"/>
</dbReference>
<comment type="caution">
    <text evidence="2">The sequence shown here is derived from an EMBL/GenBank/DDBJ whole genome shotgun (WGS) entry which is preliminary data.</text>
</comment>
<evidence type="ECO:0000313" key="3">
    <source>
        <dbReference type="Proteomes" id="UP000011885"/>
    </source>
</evidence>
<name>M5U8T3_9BACT</name>
<gene>
    <name evidence="2" type="ORF">RSSM_00875</name>
</gene>
<dbReference type="RefSeq" id="WP_008674796.1">
    <property type="nucleotide sequence ID" value="NZ_ANOH01000074.1"/>
</dbReference>
<keyword evidence="3" id="KW-1185">Reference proteome</keyword>
<keyword evidence="2" id="KW-0067">ATP-binding</keyword>
<evidence type="ECO:0000256" key="1">
    <source>
        <dbReference type="SAM" id="MobiDB-lite"/>
    </source>
</evidence>
<organism evidence="2 3">
    <name type="scientific">Rhodopirellula sallentina SM41</name>
    <dbReference type="NCBI Taxonomy" id="1263870"/>
    <lineage>
        <taxon>Bacteria</taxon>
        <taxon>Pseudomonadati</taxon>
        <taxon>Planctomycetota</taxon>
        <taxon>Planctomycetia</taxon>
        <taxon>Pirellulales</taxon>
        <taxon>Pirellulaceae</taxon>
        <taxon>Rhodopirellula</taxon>
    </lineage>
</organism>
<accession>M5U8T3</accession>
<evidence type="ECO:0000313" key="2">
    <source>
        <dbReference type="EMBL" id="EMI57684.1"/>
    </source>
</evidence>